<evidence type="ECO:0000256" key="6">
    <source>
        <dbReference type="ARBA" id="ARBA00023619"/>
    </source>
</evidence>
<evidence type="ECO:0000256" key="5">
    <source>
        <dbReference type="ARBA" id="ARBA00023529"/>
    </source>
</evidence>
<feature type="active site" description="Charge relay system" evidence="7">
    <location>
        <position position="328"/>
    </location>
</feature>
<evidence type="ECO:0000256" key="7">
    <source>
        <dbReference type="PROSITE-ProRule" id="PRU01240"/>
    </source>
</evidence>
<dbReference type="InterPro" id="IPR023828">
    <property type="entry name" value="Peptidase_S8_Ser-AS"/>
</dbReference>
<keyword evidence="4 7" id="KW-0720">Serine protease</keyword>
<dbReference type="PROSITE" id="PS00136">
    <property type="entry name" value="SUBTILASE_ASP"/>
    <property type="match status" value="1"/>
</dbReference>
<proteinExistence type="inferred from homology"/>
<evidence type="ECO:0000256" key="1">
    <source>
        <dbReference type="ARBA" id="ARBA00011073"/>
    </source>
</evidence>
<dbReference type="AlphaFoldDB" id="A0A1Z5JNH0"/>
<evidence type="ECO:0000256" key="9">
    <source>
        <dbReference type="SAM" id="SignalP"/>
    </source>
</evidence>
<feature type="signal peptide" evidence="9">
    <location>
        <begin position="1"/>
        <end position="19"/>
    </location>
</feature>
<dbReference type="InterPro" id="IPR022398">
    <property type="entry name" value="Peptidase_S8_His-AS"/>
</dbReference>
<organism evidence="11 12">
    <name type="scientific">Fistulifera solaris</name>
    <name type="common">Oleaginous diatom</name>
    <dbReference type="NCBI Taxonomy" id="1519565"/>
    <lineage>
        <taxon>Eukaryota</taxon>
        <taxon>Sar</taxon>
        <taxon>Stramenopiles</taxon>
        <taxon>Ochrophyta</taxon>
        <taxon>Bacillariophyta</taxon>
        <taxon>Bacillariophyceae</taxon>
        <taxon>Bacillariophycidae</taxon>
        <taxon>Naviculales</taxon>
        <taxon>Naviculaceae</taxon>
        <taxon>Fistulifera</taxon>
    </lineage>
</organism>
<keyword evidence="12" id="KW-1185">Reference proteome</keyword>
<dbReference type="PROSITE" id="PS00137">
    <property type="entry name" value="SUBTILASE_HIS"/>
    <property type="match status" value="1"/>
</dbReference>
<dbReference type="InterPro" id="IPR015500">
    <property type="entry name" value="Peptidase_S8_subtilisin-rel"/>
</dbReference>
<dbReference type="InterPro" id="IPR034193">
    <property type="entry name" value="PCSK9_ProteinaseK-like"/>
</dbReference>
<feature type="active site" description="Charge relay system" evidence="7">
    <location>
        <position position="174"/>
    </location>
</feature>
<evidence type="ECO:0000313" key="12">
    <source>
        <dbReference type="Proteomes" id="UP000198406"/>
    </source>
</evidence>
<dbReference type="InParanoid" id="A0A1Z5JNH0"/>
<dbReference type="PANTHER" id="PTHR43806">
    <property type="entry name" value="PEPTIDASE S8"/>
    <property type="match status" value="1"/>
</dbReference>
<sequence>MEASLVFFVWMATVLGADALRHRKLVRAQAEKRIDHEYIVVFREGTNSKDKVATLTGTLTDCSFRFTYEDDQFQGAAIGNMSAVQLSTMLEDPDVLFIEEDQIVEEFAVQAAPSWGLDRLDESSFPLDGNYAYTYTGRGVKAFVIDSGIANHPDLRNPKCGYTPFGSCIDTRGHGTHVAGIIGGSTHGVAKQVELVTIRVFDSEGRGSASGLIAGLDYIRKEKRNNPRQPMVVNMSLGGGYSQAMNNMVNSVVDAGVFVAVAAGNTKNDACGTSPASAERAMTVASSNNYDDRSSFSNYGPCVNVFAPGEGIISTWLDNRSVLRSGTSMASPHVAGVAALYLEANPSWSPAQVMSAIENDSVKGVISDVRGAPNRLLNTQKIGGNGGSGGGGAGCCSYNYKDCMDINGWCGTTQDECTRCQRDVTWLSNGKLSGCLARWENCLHGTCCPGMTCEYVGKWYSACTPA</sequence>
<name>A0A1Z5JNH0_FISSO</name>
<reference evidence="11 12" key="1">
    <citation type="journal article" date="2015" name="Plant Cell">
        <title>Oil accumulation by the oleaginous diatom Fistulifera solaris as revealed by the genome and transcriptome.</title>
        <authorList>
            <person name="Tanaka T."/>
            <person name="Maeda Y."/>
            <person name="Veluchamy A."/>
            <person name="Tanaka M."/>
            <person name="Abida H."/>
            <person name="Marechal E."/>
            <person name="Bowler C."/>
            <person name="Muto M."/>
            <person name="Sunaga Y."/>
            <person name="Tanaka M."/>
            <person name="Yoshino T."/>
            <person name="Taniguchi T."/>
            <person name="Fukuda Y."/>
            <person name="Nemoto M."/>
            <person name="Matsumoto M."/>
            <person name="Wong P.S."/>
            <person name="Aburatani S."/>
            <person name="Fujibuchi W."/>
        </authorList>
    </citation>
    <scope>NUCLEOTIDE SEQUENCE [LARGE SCALE GENOMIC DNA]</scope>
    <source>
        <strain evidence="11 12">JPCC DA0580</strain>
    </source>
</reference>
<dbReference type="InterPro" id="IPR037045">
    <property type="entry name" value="S8pro/Inhibitor_I9_sf"/>
</dbReference>
<dbReference type="InterPro" id="IPR000209">
    <property type="entry name" value="Peptidase_S8/S53_dom"/>
</dbReference>
<dbReference type="InterPro" id="IPR023827">
    <property type="entry name" value="Peptidase_S8_Asp-AS"/>
</dbReference>
<evidence type="ECO:0000256" key="2">
    <source>
        <dbReference type="ARBA" id="ARBA00022670"/>
    </source>
</evidence>
<dbReference type="GO" id="GO:0006508">
    <property type="term" value="P:proteolysis"/>
    <property type="evidence" value="ECO:0007669"/>
    <property type="project" value="UniProtKB-KW"/>
</dbReference>
<keyword evidence="9" id="KW-0732">Signal</keyword>
<dbReference type="SUPFAM" id="SSF52743">
    <property type="entry name" value="Subtilisin-like"/>
    <property type="match status" value="1"/>
</dbReference>
<dbReference type="PROSITE" id="PS00138">
    <property type="entry name" value="SUBTILASE_SER"/>
    <property type="match status" value="1"/>
</dbReference>
<evidence type="ECO:0000256" key="4">
    <source>
        <dbReference type="ARBA" id="ARBA00022825"/>
    </source>
</evidence>
<evidence type="ECO:0000313" key="11">
    <source>
        <dbReference type="EMBL" id="GAX15575.1"/>
    </source>
</evidence>
<comment type="caution">
    <text evidence="11">The sequence shown here is derived from an EMBL/GenBank/DDBJ whole genome shotgun (WGS) entry which is preliminary data.</text>
</comment>
<dbReference type="InterPro" id="IPR036852">
    <property type="entry name" value="Peptidase_S8/S53_dom_sf"/>
</dbReference>
<dbReference type="PROSITE" id="PS51892">
    <property type="entry name" value="SUBTILASE"/>
    <property type="match status" value="1"/>
</dbReference>
<dbReference type="GO" id="GO:0005615">
    <property type="term" value="C:extracellular space"/>
    <property type="evidence" value="ECO:0007669"/>
    <property type="project" value="TreeGrafter"/>
</dbReference>
<dbReference type="EC" id="3.4.21.62" evidence="6"/>
<keyword evidence="3 7" id="KW-0378">Hydrolase</keyword>
<dbReference type="PRINTS" id="PR00723">
    <property type="entry name" value="SUBTILISIN"/>
</dbReference>
<accession>A0A1Z5JNH0</accession>
<dbReference type="InterPro" id="IPR050131">
    <property type="entry name" value="Peptidase_S8_subtilisin-like"/>
</dbReference>
<dbReference type="Gene3D" id="3.30.70.80">
    <property type="entry name" value="Peptidase S8 propeptide/proteinase inhibitor I9"/>
    <property type="match status" value="1"/>
</dbReference>
<dbReference type="OrthoDB" id="40711at2759"/>
<dbReference type="EMBL" id="BDSP01000095">
    <property type="protein sequence ID" value="GAX15575.1"/>
    <property type="molecule type" value="Genomic_DNA"/>
</dbReference>
<dbReference type="FunFam" id="3.40.50.200:FF:000014">
    <property type="entry name" value="Proteinase K"/>
    <property type="match status" value="1"/>
</dbReference>
<feature type="domain" description="Peptidase S8/S53" evidence="10">
    <location>
        <begin position="137"/>
        <end position="361"/>
    </location>
</feature>
<dbReference type="Gene3D" id="3.40.50.200">
    <property type="entry name" value="Peptidase S8/S53 domain"/>
    <property type="match status" value="1"/>
</dbReference>
<dbReference type="SUPFAM" id="SSF54897">
    <property type="entry name" value="Protease propeptides/inhibitors"/>
    <property type="match status" value="1"/>
</dbReference>
<feature type="active site" description="Charge relay system" evidence="7">
    <location>
        <position position="146"/>
    </location>
</feature>
<dbReference type="Pfam" id="PF00082">
    <property type="entry name" value="Peptidase_S8"/>
    <property type="match status" value="1"/>
</dbReference>
<dbReference type="Proteomes" id="UP000198406">
    <property type="component" value="Unassembled WGS sequence"/>
</dbReference>
<gene>
    <name evidence="11" type="ORF">FisN_3Hh044</name>
</gene>
<keyword evidence="2 7" id="KW-0645">Protease</keyword>
<dbReference type="CDD" id="cd04077">
    <property type="entry name" value="Peptidases_S8_PCSK9_ProteinaseK_like"/>
    <property type="match status" value="1"/>
</dbReference>
<evidence type="ECO:0000256" key="3">
    <source>
        <dbReference type="ARBA" id="ARBA00022801"/>
    </source>
</evidence>
<comment type="catalytic activity">
    <reaction evidence="5">
        <text>Hydrolysis of proteins with broad specificity for peptide bonds, and a preference for a large uncharged residue in P1. Hydrolyzes peptide amides.</text>
        <dbReference type="EC" id="3.4.21.62"/>
    </reaction>
</comment>
<dbReference type="GO" id="GO:0004252">
    <property type="term" value="F:serine-type endopeptidase activity"/>
    <property type="evidence" value="ECO:0007669"/>
    <property type="project" value="UniProtKB-UniRule"/>
</dbReference>
<dbReference type="PANTHER" id="PTHR43806:SF11">
    <property type="entry name" value="CEREVISIN-RELATED"/>
    <property type="match status" value="1"/>
</dbReference>
<comment type="similarity">
    <text evidence="1 7 8">Belongs to the peptidase S8 family.</text>
</comment>
<protein>
    <recommendedName>
        <fullName evidence="6">subtilisin</fullName>
        <ecNumber evidence="6">3.4.21.62</ecNumber>
    </recommendedName>
</protein>
<feature type="chain" id="PRO_5013369123" description="subtilisin" evidence="9">
    <location>
        <begin position="20"/>
        <end position="466"/>
    </location>
</feature>
<evidence type="ECO:0000256" key="8">
    <source>
        <dbReference type="RuleBase" id="RU003355"/>
    </source>
</evidence>
<evidence type="ECO:0000259" key="10">
    <source>
        <dbReference type="Pfam" id="PF00082"/>
    </source>
</evidence>